<feature type="transmembrane region" description="Helical" evidence="2">
    <location>
        <begin position="16"/>
        <end position="33"/>
    </location>
</feature>
<evidence type="ECO:0000256" key="2">
    <source>
        <dbReference type="SAM" id="Phobius"/>
    </source>
</evidence>
<evidence type="ECO:0000259" key="3">
    <source>
        <dbReference type="Pfam" id="PF00561"/>
    </source>
</evidence>
<feature type="compositionally biased region" description="Low complexity" evidence="1">
    <location>
        <begin position="427"/>
        <end position="438"/>
    </location>
</feature>
<reference evidence="4" key="1">
    <citation type="submission" date="2023-11" db="EMBL/GenBank/DDBJ databases">
        <title>The genome sequences of three competitors of mushroom-forming fungi.</title>
        <authorList>
            <person name="Beijen E."/>
            <person name="Ohm R.A."/>
        </authorList>
    </citation>
    <scope>NUCLEOTIDE SEQUENCE</scope>
    <source>
        <strain evidence="4">CBS 100526</strain>
    </source>
</reference>
<keyword evidence="2" id="KW-0472">Membrane</keyword>
<comment type="caution">
    <text evidence="4">The sequence shown here is derived from an EMBL/GenBank/DDBJ whole genome shotgun (WGS) entry which is preliminary data.</text>
</comment>
<name>A0AAE1I5Y4_9HYPO</name>
<dbReference type="InterPro" id="IPR029058">
    <property type="entry name" value="AB_hydrolase_fold"/>
</dbReference>
<dbReference type="GeneID" id="87914190"/>
<dbReference type="Proteomes" id="UP001273209">
    <property type="component" value="Unassembled WGS sequence"/>
</dbReference>
<dbReference type="PANTHER" id="PTHR43433:SF10">
    <property type="entry name" value="AB HYDROLASE-1 DOMAIN-CONTAINING PROTEIN"/>
    <property type="match status" value="1"/>
</dbReference>
<feature type="region of interest" description="Disordered" evidence="1">
    <location>
        <begin position="40"/>
        <end position="70"/>
    </location>
</feature>
<keyword evidence="2" id="KW-0812">Transmembrane</keyword>
<feature type="domain" description="AB hydrolase-1" evidence="3">
    <location>
        <begin position="164"/>
        <end position="277"/>
    </location>
</feature>
<proteinExistence type="predicted"/>
<evidence type="ECO:0000313" key="4">
    <source>
        <dbReference type="EMBL" id="KAK4061607.1"/>
    </source>
</evidence>
<accession>A0AAE1I5Y4</accession>
<evidence type="ECO:0000313" key="5">
    <source>
        <dbReference type="Proteomes" id="UP001273209"/>
    </source>
</evidence>
<evidence type="ECO:0000256" key="1">
    <source>
        <dbReference type="SAM" id="MobiDB-lite"/>
    </source>
</evidence>
<protein>
    <recommendedName>
        <fullName evidence="3">AB hydrolase-1 domain-containing protein</fullName>
    </recommendedName>
</protein>
<feature type="region of interest" description="Disordered" evidence="1">
    <location>
        <begin position="416"/>
        <end position="452"/>
    </location>
</feature>
<dbReference type="PANTHER" id="PTHR43433">
    <property type="entry name" value="HYDROLASE, ALPHA/BETA FOLD FAMILY PROTEIN"/>
    <property type="match status" value="1"/>
</dbReference>
<dbReference type="RefSeq" id="XP_062750803.1">
    <property type="nucleotide sequence ID" value="XM_062894285.1"/>
</dbReference>
<dbReference type="InterPro" id="IPR000073">
    <property type="entry name" value="AB_hydrolase_1"/>
</dbReference>
<sequence length="452" mass="48985">MVPYGLRLRPDQLTRRGSAVLAAAACLSLYMLIRPSLSPRAKSPKTDIVRVKDRSGTDSEDPEKAAPYPPELFPGGKDVETVYGTVRVFEWGPEEGEKVLLVHGIGTPCIAMGGIAWELVRKGYRVMVFGKSSSVLCCIFAYIYMYLYPPEGGDDETAAYTALHVDLFGRGYSDGPSNVPYDECLYTTQILLVLASSSLSWTGASSFHLLGYSLGGALAAAFAAYHSHMLRSLTVVCPGGLVRESHLGWKSRLLYSHGVLPEWLLRSWVRARIAPQHGQSADVPDGDEAEVNFDDVSMAVGRGSSVRVGDVVGWQLDANPAFVDSYMSTIRYAPIYGQHDKMWAVLGEKLAANRELGQGLQRVCVILGDKDTLIIKDEWIEDTKAVLGEEGVEVCVISGGHEIAISKGKEVADVAMSSWKSSRHGSSKSSKSSSSSSGSGSGTRSKKIRHRN</sequence>
<dbReference type="Pfam" id="PF00561">
    <property type="entry name" value="Abhydrolase_1"/>
    <property type="match status" value="1"/>
</dbReference>
<feature type="transmembrane region" description="Helical" evidence="2">
    <location>
        <begin position="207"/>
        <end position="225"/>
    </location>
</feature>
<keyword evidence="5" id="KW-1185">Reference proteome</keyword>
<keyword evidence="2" id="KW-1133">Transmembrane helix</keyword>
<gene>
    <name evidence="4" type="ORF">Triagg1_10236</name>
</gene>
<feature type="transmembrane region" description="Helical" evidence="2">
    <location>
        <begin position="128"/>
        <end position="147"/>
    </location>
</feature>
<dbReference type="InterPro" id="IPR050471">
    <property type="entry name" value="AB_hydrolase"/>
</dbReference>
<dbReference type="AlphaFoldDB" id="A0AAE1I5Y4"/>
<dbReference type="SUPFAM" id="SSF53474">
    <property type="entry name" value="alpha/beta-Hydrolases"/>
    <property type="match status" value="1"/>
</dbReference>
<organism evidence="4 5">
    <name type="scientific">Trichoderma aggressivum f. europaeum</name>
    <dbReference type="NCBI Taxonomy" id="173218"/>
    <lineage>
        <taxon>Eukaryota</taxon>
        <taxon>Fungi</taxon>
        <taxon>Dikarya</taxon>
        <taxon>Ascomycota</taxon>
        <taxon>Pezizomycotina</taxon>
        <taxon>Sordariomycetes</taxon>
        <taxon>Hypocreomycetidae</taxon>
        <taxon>Hypocreales</taxon>
        <taxon>Hypocreaceae</taxon>
        <taxon>Trichoderma</taxon>
    </lineage>
</organism>
<feature type="compositionally biased region" description="Basic and acidic residues" evidence="1">
    <location>
        <begin position="44"/>
        <end position="57"/>
    </location>
</feature>
<dbReference type="Gene3D" id="3.40.50.1820">
    <property type="entry name" value="alpha/beta hydrolase"/>
    <property type="match status" value="1"/>
</dbReference>
<dbReference type="EMBL" id="JAWRVG010000068">
    <property type="protein sequence ID" value="KAK4061607.1"/>
    <property type="molecule type" value="Genomic_DNA"/>
</dbReference>